<dbReference type="Gene3D" id="3.20.20.70">
    <property type="entry name" value="Aldolase class I"/>
    <property type="match status" value="1"/>
</dbReference>
<dbReference type="EMBL" id="FCON02000105">
    <property type="protein sequence ID" value="SAL81578.1"/>
    <property type="molecule type" value="Genomic_DNA"/>
</dbReference>
<dbReference type="Proteomes" id="UP000054770">
    <property type="component" value="Unassembled WGS sequence"/>
</dbReference>
<gene>
    <name evidence="1" type="ORF">AWB68_06189</name>
</gene>
<dbReference type="SUPFAM" id="SSF51569">
    <property type="entry name" value="Aldolase"/>
    <property type="match status" value="1"/>
</dbReference>
<organism evidence="1 2">
    <name type="scientific">Caballeronia choica</name>
    <dbReference type="NCBI Taxonomy" id="326476"/>
    <lineage>
        <taxon>Bacteria</taxon>
        <taxon>Pseudomonadati</taxon>
        <taxon>Pseudomonadota</taxon>
        <taxon>Betaproteobacteria</taxon>
        <taxon>Burkholderiales</taxon>
        <taxon>Burkholderiaceae</taxon>
        <taxon>Caballeronia</taxon>
    </lineage>
</organism>
<comment type="caution">
    <text evidence="1">The sequence shown here is derived from an EMBL/GenBank/DDBJ whole genome shotgun (WGS) entry which is preliminary data.</text>
</comment>
<evidence type="ECO:0000313" key="1">
    <source>
        <dbReference type="EMBL" id="SAL81578.1"/>
    </source>
</evidence>
<evidence type="ECO:0008006" key="3">
    <source>
        <dbReference type="Google" id="ProtNLM"/>
    </source>
</evidence>
<dbReference type="AlphaFoldDB" id="A0A158KK81"/>
<keyword evidence="2" id="KW-1185">Reference proteome</keyword>
<name>A0A158KK81_9BURK</name>
<evidence type="ECO:0000313" key="2">
    <source>
        <dbReference type="Proteomes" id="UP000054770"/>
    </source>
</evidence>
<dbReference type="InterPro" id="IPR013785">
    <property type="entry name" value="Aldolase_TIM"/>
</dbReference>
<proteinExistence type="predicted"/>
<reference evidence="1" key="1">
    <citation type="submission" date="2016-01" db="EMBL/GenBank/DDBJ databases">
        <authorList>
            <person name="Peeters C."/>
        </authorList>
    </citation>
    <scope>NUCLEOTIDE SEQUENCE [LARGE SCALE GENOMIC DNA]</scope>
    <source>
        <strain evidence="1">LMG 22940</strain>
    </source>
</reference>
<sequence>MFSAPNPAAIKAALAITGHLDGETRMPIAAASDALIAQLSVALASRIAESGAIA</sequence>
<accession>A0A158KK81</accession>
<protein>
    <recommendedName>
        <fullName evidence="3">Dihydrodipicolinate synthase</fullName>
    </recommendedName>
</protein>